<dbReference type="GO" id="GO:0008926">
    <property type="term" value="F:mannitol-1-phosphate 5-dehydrogenase activity"/>
    <property type="evidence" value="ECO:0007669"/>
    <property type="project" value="UniProtKB-EC"/>
</dbReference>
<feature type="domain" description="Mannitol dehydrogenase N-terminal" evidence="3">
    <location>
        <begin position="38"/>
        <end position="308"/>
    </location>
</feature>
<dbReference type="SUPFAM" id="SSF51735">
    <property type="entry name" value="NAD(P)-binding Rossmann-fold domains"/>
    <property type="match status" value="1"/>
</dbReference>
<dbReference type="InterPro" id="IPR013118">
    <property type="entry name" value="Mannitol_DH_C"/>
</dbReference>
<dbReference type="Pfam" id="PF01232">
    <property type="entry name" value="Mannitol_dh"/>
    <property type="match status" value="1"/>
</dbReference>
<comment type="catalytic activity">
    <reaction evidence="2">
        <text>D-mannitol 1-phosphate + NAD(+) = beta-D-fructose 6-phosphate + NADH + H(+)</text>
        <dbReference type="Rhea" id="RHEA:19661"/>
        <dbReference type="ChEBI" id="CHEBI:15378"/>
        <dbReference type="ChEBI" id="CHEBI:57540"/>
        <dbReference type="ChEBI" id="CHEBI:57634"/>
        <dbReference type="ChEBI" id="CHEBI:57945"/>
        <dbReference type="ChEBI" id="CHEBI:61381"/>
        <dbReference type="EC" id="1.1.1.17"/>
    </reaction>
</comment>
<gene>
    <name evidence="5" type="ORF">H9Q79_17645</name>
</gene>
<keyword evidence="1" id="KW-0560">Oxidoreductase</keyword>
<dbReference type="InterPro" id="IPR050988">
    <property type="entry name" value="Mannitol_DH/Oxidoreductase"/>
</dbReference>
<dbReference type="KEGG" id="whj:H9Q79_17645"/>
<proteinExistence type="predicted"/>
<evidence type="ECO:0000259" key="3">
    <source>
        <dbReference type="Pfam" id="PF01232"/>
    </source>
</evidence>
<reference evidence="5 6" key="1">
    <citation type="submission" date="2020-08" db="EMBL/GenBank/DDBJ databases">
        <authorList>
            <person name="Liu C."/>
            <person name="Sun Q."/>
        </authorList>
    </citation>
    <scope>NUCLEOTIDE SEQUENCE [LARGE SCALE GENOMIC DNA]</scope>
    <source>
        <strain evidence="5 6">NSJ-29</strain>
    </source>
</reference>
<dbReference type="InterPro" id="IPR013328">
    <property type="entry name" value="6PGD_dom2"/>
</dbReference>
<dbReference type="InterPro" id="IPR008927">
    <property type="entry name" value="6-PGluconate_DH-like_C_sf"/>
</dbReference>
<evidence type="ECO:0000259" key="4">
    <source>
        <dbReference type="Pfam" id="PF08125"/>
    </source>
</evidence>
<dbReference type="Proteomes" id="UP000515860">
    <property type="component" value="Chromosome"/>
</dbReference>
<dbReference type="AlphaFoldDB" id="A0A7G9GCW4"/>
<evidence type="ECO:0000313" key="5">
    <source>
        <dbReference type="EMBL" id="QNM08646.1"/>
    </source>
</evidence>
<dbReference type="RefSeq" id="WP_118644628.1">
    <property type="nucleotide sequence ID" value="NZ_CP060635.1"/>
</dbReference>
<dbReference type="Gene3D" id="3.40.50.720">
    <property type="entry name" value="NAD(P)-binding Rossmann-like Domain"/>
    <property type="match status" value="1"/>
</dbReference>
<evidence type="ECO:0000256" key="2">
    <source>
        <dbReference type="ARBA" id="ARBA00048615"/>
    </source>
</evidence>
<dbReference type="InterPro" id="IPR036291">
    <property type="entry name" value="NAD(P)-bd_dom_sf"/>
</dbReference>
<dbReference type="SUPFAM" id="SSF48179">
    <property type="entry name" value="6-phosphogluconate dehydrogenase C-terminal domain-like"/>
    <property type="match status" value="1"/>
</dbReference>
<keyword evidence="6" id="KW-1185">Reference proteome</keyword>
<dbReference type="PANTHER" id="PTHR43362">
    <property type="entry name" value="MANNITOL DEHYDROGENASE DSF1-RELATED"/>
    <property type="match status" value="1"/>
</dbReference>
<sequence>MKLNREGLRSAEEWKAAGYMLPQYDREAIYRNTMGNPRWIHFGAGNIFRAFQANIMQRLLNREVCDTGLIAAEGYDAEIIDRVNKPCDDYSILATLKADGSIEKTVIGSVLQSYVLDPERKEEFGQLKKVLCNPSLQMASFTITEKGYNVYDKQGELLPGIRTDLEHGPENPKSYIGKVVSLIYARFLAGSFPLALVSMDNCSRNGERLSEAVLVFGEGWEERGLVQNGFLDYLKDPRKITFPWSMIDKITPRPDETVLRMLKADGLEDLDIVVTAKHTYTAPFVNAEECEYLVIEDRFPNGRPPLEKGGVIFTDRATVEKVEKMKVGACLNPIHTALAVFGCLLGYRKISDEMKQPLLKKLAARLGYDEGLPAAVNPGIIEPAKFLKEVLTVRIPNPFMPDTPQRIATDTSQKLAARFGGTIRTYLASESLSVSELRIIPLVFAGWLRYLLGVDDGGKPFPLSPDPMQEELAEQLKEIRLGQISGAEDAVRPILKNDRIFGVDLYQAGLAAKVLDNFKEMLHGPGAVQACLEQELG</sequence>
<organism evidence="5 6">
    <name type="scientific">Wansuia hejianensis</name>
    <dbReference type="NCBI Taxonomy" id="2763667"/>
    <lineage>
        <taxon>Bacteria</taxon>
        <taxon>Bacillati</taxon>
        <taxon>Bacillota</taxon>
        <taxon>Clostridia</taxon>
        <taxon>Lachnospirales</taxon>
        <taxon>Lachnospiraceae</taxon>
        <taxon>Wansuia</taxon>
    </lineage>
</organism>
<feature type="domain" description="Mannitol dehydrogenase C-terminal" evidence="4">
    <location>
        <begin position="319"/>
        <end position="521"/>
    </location>
</feature>
<evidence type="ECO:0000256" key="1">
    <source>
        <dbReference type="ARBA" id="ARBA00023002"/>
    </source>
</evidence>
<dbReference type="EMBL" id="CP060635">
    <property type="protein sequence ID" value="QNM08646.1"/>
    <property type="molecule type" value="Genomic_DNA"/>
</dbReference>
<dbReference type="Gene3D" id="1.10.1040.10">
    <property type="entry name" value="N-(1-d-carboxylethyl)-l-norvaline Dehydrogenase, domain 2"/>
    <property type="match status" value="1"/>
</dbReference>
<name>A0A7G9GCW4_9FIRM</name>
<accession>A0A7G9GCW4</accession>
<dbReference type="InterPro" id="IPR013131">
    <property type="entry name" value="Mannitol_DH_N"/>
</dbReference>
<evidence type="ECO:0000313" key="6">
    <source>
        <dbReference type="Proteomes" id="UP000515860"/>
    </source>
</evidence>
<dbReference type="Pfam" id="PF08125">
    <property type="entry name" value="Mannitol_dh_C"/>
    <property type="match status" value="1"/>
</dbReference>
<protein>
    <submittedName>
        <fullName evidence="5">Mannitol dehydrogenase family protein</fullName>
    </submittedName>
</protein>
<dbReference type="PANTHER" id="PTHR43362:SF1">
    <property type="entry name" value="MANNITOL DEHYDROGENASE 2-RELATED"/>
    <property type="match status" value="1"/>
</dbReference>